<accession>C8W505</accession>
<protein>
    <submittedName>
        <fullName evidence="1">Uncharacterized protein</fullName>
    </submittedName>
</protein>
<organism evidence="1 2">
    <name type="scientific">Desulfofarcimen acetoxidans (strain ATCC 49208 / DSM 771 / KCTC 5769 / VKM B-1644 / 5575)</name>
    <name type="common">Desulfotomaculum acetoxidans</name>
    <dbReference type="NCBI Taxonomy" id="485916"/>
    <lineage>
        <taxon>Bacteria</taxon>
        <taxon>Bacillati</taxon>
        <taxon>Bacillota</taxon>
        <taxon>Clostridia</taxon>
        <taxon>Eubacteriales</taxon>
        <taxon>Peptococcaceae</taxon>
        <taxon>Desulfofarcimen</taxon>
    </lineage>
</organism>
<evidence type="ECO:0000313" key="2">
    <source>
        <dbReference type="Proteomes" id="UP000002217"/>
    </source>
</evidence>
<dbReference type="AlphaFoldDB" id="C8W505"/>
<dbReference type="EMBL" id="CP001720">
    <property type="protein sequence ID" value="ACV61357.1"/>
    <property type="molecule type" value="Genomic_DNA"/>
</dbReference>
<reference evidence="1 2" key="1">
    <citation type="journal article" date="2009" name="Stand. Genomic Sci.">
        <title>Complete genome sequence of Desulfotomaculum acetoxidans type strain (5575).</title>
        <authorList>
            <person name="Spring S."/>
            <person name="Lapidus A."/>
            <person name="Schroder M."/>
            <person name="Gleim D."/>
            <person name="Sims D."/>
            <person name="Meincke L."/>
            <person name="Glavina Del Rio T."/>
            <person name="Tice H."/>
            <person name="Copeland A."/>
            <person name="Cheng J.F."/>
            <person name="Lucas S."/>
            <person name="Chen F."/>
            <person name="Nolan M."/>
            <person name="Bruce D."/>
            <person name="Goodwin L."/>
            <person name="Pitluck S."/>
            <person name="Ivanova N."/>
            <person name="Mavromatis K."/>
            <person name="Mikhailova N."/>
            <person name="Pati A."/>
            <person name="Chen A."/>
            <person name="Palaniappan K."/>
            <person name="Land M."/>
            <person name="Hauser L."/>
            <person name="Chang Y.J."/>
            <person name="Jeffries C.D."/>
            <person name="Chain P."/>
            <person name="Saunders E."/>
            <person name="Brettin T."/>
            <person name="Detter J.C."/>
            <person name="Goker M."/>
            <person name="Bristow J."/>
            <person name="Eisen J.A."/>
            <person name="Markowitz V."/>
            <person name="Hugenholtz P."/>
            <person name="Kyrpides N.C."/>
            <person name="Klenk H.P."/>
            <person name="Han C."/>
        </authorList>
    </citation>
    <scope>NUCLEOTIDE SEQUENCE [LARGE SCALE GENOMIC DNA]</scope>
    <source>
        <strain evidence="2">ATCC 49208 / DSM 771 / VKM B-1644</strain>
    </source>
</reference>
<evidence type="ECO:0000313" key="1">
    <source>
        <dbReference type="EMBL" id="ACV61357.1"/>
    </source>
</evidence>
<dbReference type="Proteomes" id="UP000002217">
    <property type="component" value="Chromosome"/>
</dbReference>
<dbReference type="KEGG" id="dae:Dtox_0419"/>
<dbReference type="RefSeq" id="WP_015756078.1">
    <property type="nucleotide sequence ID" value="NC_013216.1"/>
</dbReference>
<dbReference type="HOGENOM" id="CLU_2989194_0_0_9"/>
<keyword evidence="2" id="KW-1185">Reference proteome</keyword>
<dbReference type="OrthoDB" id="9814088at2"/>
<name>C8W505_DESAS</name>
<proteinExistence type="predicted"/>
<gene>
    <name evidence="1" type="ordered locus">Dtox_0419</name>
</gene>
<sequence length="57" mass="6839">MEESVRLQIIYETAVSMVTRTPEAWAEYLRFASRFYKYPFDNALLRSVRTNIESAWM</sequence>